<dbReference type="AlphaFoldDB" id="A0A2C3Q640"/>
<gene>
    <name evidence="1" type="ORF">CN613_05100</name>
</gene>
<reference evidence="1 2" key="1">
    <citation type="submission" date="2017-09" db="EMBL/GenBank/DDBJ databases">
        <title>Large-scale bioinformatics analysis of Bacillus genomes uncovers conserved roles of natural products in bacterial physiology.</title>
        <authorList>
            <consortium name="Agbiome Team Llc"/>
            <person name="Bleich R.M."/>
            <person name="Grubbs K.J."/>
            <person name="Santa Maria K.C."/>
            <person name="Allen S.E."/>
            <person name="Farag S."/>
            <person name="Shank E.A."/>
            <person name="Bowers A."/>
        </authorList>
    </citation>
    <scope>NUCLEOTIDE SEQUENCE [LARGE SCALE GENOMIC DNA]</scope>
    <source>
        <strain evidence="1 2">AFS009893</strain>
    </source>
</reference>
<proteinExistence type="predicted"/>
<sequence length="225" mass="25110">MLNKLFGSNKKVKNVEAAQSDLNKADELVVSLETKQNELQSTISKISNAMNIIEATILIDPSKANLNTKAKGEKQLEELNNEVQSVQDELDKAREQHQEAQQAYLQSKGEQVKEEHIEASAKDKATYHLSDFAERLGKDCFAGKGYEDLGLAFGFGETKSLHPDSEEFKYIQELGKEINSESDKKGEAIVIEALQAMLTVLNKHGIELTEKGNSLMKHFKVETNK</sequence>
<dbReference type="RefSeq" id="WP_097989213.1">
    <property type="nucleotide sequence ID" value="NZ_NUAS01000056.1"/>
</dbReference>
<dbReference type="EMBL" id="NUDP01000023">
    <property type="protein sequence ID" value="PEM71332.1"/>
    <property type="molecule type" value="Genomic_DNA"/>
</dbReference>
<evidence type="ECO:0000313" key="1">
    <source>
        <dbReference type="EMBL" id="PEM71332.1"/>
    </source>
</evidence>
<dbReference type="Proteomes" id="UP000219775">
    <property type="component" value="Unassembled WGS sequence"/>
</dbReference>
<organism evidence="1 2">
    <name type="scientific">Bacillus pseudomycoides</name>
    <dbReference type="NCBI Taxonomy" id="64104"/>
    <lineage>
        <taxon>Bacteria</taxon>
        <taxon>Bacillati</taxon>
        <taxon>Bacillota</taxon>
        <taxon>Bacilli</taxon>
        <taxon>Bacillales</taxon>
        <taxon>Bacillaceae</taxon>
        <taxon>Bacillus</taxon>
        <taxon>Bacillus cereus group</taxon>
    </lineage>
</organism>
<protein>
    <submittedName>
        <fullName evidence="1">Uncharacterized protein</fullName>
    </submittedName>
</protein>
<comment type="caution">
    <text evidence="1">The sequence shown here is derived from an EMBL/GenBank/DDBJ whole genome shotgun (WGS) entry which is preliminary data.</text>
</comment>
<accession>A0A2C3Q640</accession>
<evidence type="ECO:0000313" key="2">
    <source>
        <dbReference type="Proteomes" id="UP000219775"/>
    </source>
</evidence>
<name>A0A2C3Q640_9BACI</name>